<dbReference type="STRING" id="1276229.SSYRP_v1c07420"/>
<keyword evidence="1" id="KW-1133">Transmembrane helix</keyword>
<dbReference type="KEGG" id="ssyr:SSYRP_v1c07420"/>
<feature type="transmembrane region" description="Helical" evidence="1">
    <location>
        <begin position="38"/>
        <end position="59"/>
    </location>
</feature>
<evidence type="ECO:0000256" key="1">
    <source>
        <dbReference type="SAM" id="Phobius"/>
    </source>
</evidence>
<dbReference type="PATRIC" id="fig|1276229.3.peg.737"/>
<keyword evidence="1" id="KW-0472">Membrane</keyword>
<dbReference type="AlphaFoldDB" id="R4U4D1"/>
<name>R4U4D1_9MOLU</name>
<gene>
    <name evidence="2" type="ORF">SSYRP_v1c07420</name>
</gene>
<sequence length="66" mass="7643">MFSFTTKQKKIISWSLFGLAVLAGIGTIFYLFDFIIVAIVLLSLAGLGFFCLMILWFIFERYNKKH</sequence>
<organism evidence="2 3">
    <name type="scientific">Spiroplasma syrphidicola EA-1</name>
    <dbReference type="NCBI Taxonomy" id="1276229"/>
    <lineage>
        <taxon>Bacteria</taxon>
        <taxon>Bacillati</taxon>
        <taxon>Mycoplasmatota</taxon>
        <taxon>Mollicutes</taxon>
        <taxon>Entomoplasmatales</taxon>
        <taxon>Spiroplasmataceae</taxon>
        <taxon>Spiroplasma</taxon>
    </lineage>
</organism>
<keyword evidence="3" id="KW-1185">Reference proteome</keyword>
<keyword evidence="1" id="KW-0812">Transmembrane</keyword>
<evidence type="ECO:0000313" key="2">
    <source>
        <dbReference type="EMBL" id="AGM26332.1"/>
    </source>
</evidence>
<evidence type="ECO:0000313" key="3">
    <source>
        <dbReference type="Proteomes" id="UP000013963"/>
    </source>
</evidence>
<reference evidence="2 3" key="1">
    <citation type="journal article" date="2013" name="Genome Biol. Evol.">
        <title>Complete genomes of two dipteran-associated spiroplasmas provided insights into the origin, dynamics, and impacts of viral invasion in spiroplasma.</title>
        <authorList>
            <person name="Ku C."/>
            <person name="Lo W.S."/>
            <person name="Chen L.L."/>
            <person name="Kuo C.H."/>
        </authorList>
    </citation>
    <scope>NUCLEOTIDE SEQUENCE [LARGE SCALE GENOMIC DNA]</scope>
    <source>
        <strain evidence="2">EA-1</strain>
    </source>
</reference>
<proteinExistence type="predicted"/>
<feature type="transmembrane region" description="Helical" evidence="1">
    <location>
        <begin position="12"/>
        <end position="32"/>
    </location>
</feature>
<dbReference type="OrthoDB" id="390032at2"/>
<dbReference type="Proteomes" id="UP000013963">
    <property type="component" value="Chromosome"/>
</dbReference>
<dbReference type="RefSeq" id="WP_016340975.1">
    <property type="nucleotide sequence ID" value="NC_021284.1"/>
</dbReference>
<dbReference type="EMBL" id="CP005078">
    <property type="protein sequence ID" value="AGM26332.1"/>
    <property type="molecule type" value="Genomic_DNA"/>
</dbReference>
<accession>R4U4D1</accession>
<dbReference type="HOGENOM" id="CLU_2829062_0_0_14"/>
<protein>
    <submittedName>
        <fullName evidence="2">Uncharacterized protein</fullName>
    </submittedName>
</protein>